<comment type="similarity">
    <text evidence="2">Belongs to the ATPase delta chain family.</text>
</comment>
<keyword evidence="5" id="KW-0375">Hydrogen ion transport</keyword>
<organism evidence="9 10">
    <name type="scientific">Geranomyces variabilis</name>
    <dbReference type="NCBI Taxonomy" id="109894"/>
    <lineage>
        <taxon>Eukaryota</taxon>
        <taxon>Fungi</taxon>
        <taxon>Fungi incertae sedis</taxon>
        <taxon>Chytridiomycota</taxon>
        <taxon>Chytridiomycota incertae sedis</taxon>
        <taxon>Chytridiomycetes</taxon>
        <taxon>Spizellomycetales</taxon>
        <taxon>Powellomycetaceae</taxon>
        <taxon>Geranomyces</taxon>
    </lineage>
</organism>
<dbReference type="EMBL" id="JADGJQ010000023">
    <property type="protein sequence ID" value="KAJ3178906.1"/>
    <property type="molecule type" value="Genomic_DNA"/>
</dbReference>
<evidence type="ECO:0000256" key="2">
    <source>
        <dbReference type="ARBA" id="ARBA00007046"/>
    </source>
</evidence>
<dbReference type="Pfam" id="PF00213">
    <property type="entry name" value="OSCP"/>
    <property type="match status" value="1"/>
</dbReference>
<dbReference type="Gene3D" id="1.10.520.20">
    <property type="entry name" value="N-terminal domain of the delta subunit of the F1F0-ATP synthase"/>
    <property type="match status" value="1"/>
</dbReference>
<evidence type="ECO:0000256" key="6">
    <source>
        <dbReference type="ARBA" id="ARBA00023065"/>
    </source>
</evidence>
<dbReference type="HAMAP" id="MF_01416">
    <property type="entry name" value="ATP_synth_delta_bact"/>
    <property type="match status" value="1"/>
</dbReference>
<dbReference type="GO" id="GO:0016020">
    <property type="term" value="C:membrane"/>
    <property type="evidence" value="ECO:0007669"/>
    <property type="project" value="UniProtKB-SubCell"/>
</dbReference>
<keyword evidence="10" id="KW-1185">Reference proteome</keyword>
<sequence>MFIARTVARAAPVAQLARSYATAPAAQAVKVPLSLHGIEGRYATALYSAAVKKNQLEAVERDLSSVAAALKKDAELKFSLESPMVNKHQKKALVAKSFKGINETTKNFFDVLAENGRLDQTTKVLASFTELMGAHRKEVSVTVISAKELDSSTSKKLQTILSKSNLIEKDAKLIVNNKIDASILGGLVIDFGDKTIDLSVASKINKLNRLLTEAI</sequence>
<dbReference type="PANTHER" id="PTHR11910">
    <property type="entry name" value="ATP SYNTHASE DELTA CHAIN"/>
    <property type="match status" value="1"/>
</dbReference>
<keyword evidence="4" id="KW-0813">Transport</keyword>
<dbReference type="InterPro" id="IPR026015">
    <property type="entry name" value="ATP_synth_OSCP/delta_N_sf"/>
</dbReference>
<dbReference type="InterPro" id="IPR000711">
    <property type="entry name" value="ATPase_OSCP/dsu"/>
</dbReference>
<name>A0AAD5XMQ5_9FUNG</name>
<dbReference type="NCBIfam" id="TIGR01145">
    <property type="entry name" value="ATP_synt_delta"/>
    <property type="match status" value="1"/>
</dbReference>
<protein>
    <recommendedName>
        <fullName evidence="3">ATP synthase subunit 5, mitochondrial</fullName>
    </recommendedName>
</protein>
<evidence type="ECO:0000256" key="5">
    <source>
        <dbReference type="ARBA" id="ARBA00022781"/>
    </source>
</evidence>
<keyword evidence="7" id="KW-0472">Membrane</keyword>
<accession>A0AAD5XMQ5</accession>
<evidence type="ECO:0000256" key="8">
    <source>
        <dbReference type="ARBA" id="ARBA00023310"/>
    </source>
</evidence>
<reference evidence="9" key="1">
    <citation type="submission" date="2020-05" db="EMBL/GenBank/DDBJ databases">
        <title>Phylogenomic resolution of chytrid fungi.</title>
        <authorList>
            <person name="Stajich J.E."/>
            <person name="Amses K."/>
            <person name="Simmons R."/>
            <person name="Seto K."/>
            <person name="Myers J."/>
            <person name="Bonds A."/>
            <person name="Quandt C.A."/>
            <person name="Barry K."/>
            <person name="Liu P."/>
            <person name="Grigoriev I."/>
            <person name="Longcore J.E."/>
            <person name="James T.Y."/>
        </authorList>
    </citation>
    <scope>NUCLEOTIDE SEQUENCE</scope>
    <source>
        <strain evidence="9">JEL0379</strain>
    </source>
</reference>
<comment type="caution">
    <text evidence="9">The sequence shown here is derived from an EMBL/GenBank/DDBJ whole genome shotgun (WGS) entry which is preliminary data.</text>
</comment>
<dbReference type="SUPFAM" id="SSF47928">
    <property type="entry name" value="N-terminal domain of the delta subunit of the F1F0-ATP synthase"/>
    <property type="match status" value="1"/>
</dbReference>
<dbReference type="Proteomes" id="UP001212152">
    <property type="component" value="Unassembled WGS sequence"/>
</dbReference>
<comment type="subcellular location">
    <subcellularLocation>
        <location evidence="1">Membrane</location>
    </subcellularLocation>
</comment>
<proteinExistence type="inferred from homology"/>
<dbReference type="GO" id="GO:0046933">
    <property type="term" value="F:proton-transporting ATP synthase activity, rotational mechanism"/>
    <property type="evidence" value="ECO:0007669"/>
    <property type="project" value="InterPro"/>
</dbReference>
<evidence type="ECO:0000256" key="4">
    <source>
        <dbReference type="ARBA" id="ARBA00022448"/>
    </source>
</evidence>
<evidence type="ECO:0000256" key="1">
    <source>
        <dbReference type="ARBA" id="ARBA00004370"/>
    </source>
</evidence>
<evidence type="ECO:0000313" key="9">
    <source>
        <dbReference type="EMBL" id="KAJ3178906.1"/>
    </source>
</evidence>
<evidence type="ECO:0000256" key="7">
    <source>
        <dbReference type="ARBA" id="ARBA00023136"/>
    </source>
</evidence>
<dbReference type="PRINTS" id="PR00125">
    <property type="entry name" value="ATPASEDELTA"/>
</dbReference>
<gene>
    <name evidence="9" type="primary">ATP5</name>
    <name evidence="9" type="ORF">HDU87_003173</name>
</gene>
<evidence type="ECO:0000256" key="3">
    <source>
        <dbReference type="ARBA" id="ARBA00014723"/>
    </source>
</evidence>
<keyword evidence="6" id="KW-0406">Ion transport</keyword>
<evidence type="ECO:0000313" key="10">
    <source>
        <dbReference type="Proteomes" id="UP001212152"/>
    </source>
</evidence>
<keyword evidence="8" id="KW-0066">ATP synthesis</keyword>
<dbReference type="AlphaFoldDB" id="A0AAD5XMQ5"/>